<dbReference type="OrthoDB" id="786988at2759"/>
<reference evidence="10 11" key="1">
    <citation type="journal article" date="2020" name="Nat. Food">
        <title>A phased Vanilla planifolia genome enables genetic improvement of flavour and production.</title>
        <authorList>
            <person name="Hasing T."/>
            <person name="Tang H."/>
            <person name="Brym M."/>
            <person name="Khazi F."/>
            <person name="Huang T."/>
            <person name="Chambers A.H."/>
        </authorList>
    </citation>
    <scope>NUCLEOTIDE SEQUENCE [LARGE SCALE GENOMIC DNA]</scope>
    <source>
        <tissue evidence="10">Leaf</tissue>
    </source>
</reference>
<dbReference type="InterPro" id="IPR006459">
    <property type="entry name" value="CASP/CASPL"/>
</dbReference>
<evidence type="ECO:0000256" key="5">
    <source>
        <dbReference type="ARBA" id="ARBA00022692"/>
    </source>
</evidence>
<dbReference type="InterPro" id="IPR006702">
    <property type="entry name" value="CASP_dom"/>
</dbReference>
<dbReference type="AlphaFoldDB" id="A0A835VCR5"/>
<feature type="transmembrane region" description="Helical" evidence="8">
    <location>
        <begin position="43"/>
        <end position="63"/>
    </location>
</feature>
<dbReference type="EMBL" id="JADCNM010000002">
    <property type="protein sequence ID" value="KAG0493957.1"/>
    <property type="molecule type" value="Genomic_DNA"/>
</dbReference>
<evidence type="ECO:0000256" key="6">
    <source>
        <dbReference type="ARBA" id="ARBA00022989"/>
    </source>
</evidence>
<evidence type="ECO:0000256" key="2">
    <source>
        <dbReference type="ARBA" id="ARBA00007651"/>
    </source>
</evidence>
<gene>
    <name evidence="10" type="ORF">HPP92_004951</name>
</gene>
<feature type="transmembrane region" description="Helical" evidence="8">
    <location>
        <begin position="117"/>
        <end position="139"/>
    </location>
</feature>
<accession>A0A835VCR5</accession>
<keyword evidence="5 8" id="KW-0812">Transmembrane</keyword>
<sequence length="157" mass="16572">MDTHTSRVASSVETAVTDKSFEHPARVSNAARRKKQPGIKLQIAIRVLVAMATLAAALLMFLSEQKTEFFGLSIIANYKFSPAFKFFVIGNAVACAYAVLSLTAVGCCGSTLPCVQFLDTLAMGLVMAAAAAATAVGYIGKKGNSVAMWNANEKDMA</sequence>
<comment type="subcellular location">
    <subcellularLocation>
        <location evidence="1 8">Cell membrane</location>
        <topology evidence="1 8">Multi-pass membrane protein</topology>
    </subcellularLocation>
</comment>
<feature type="domain" description="Casparian strip membrane protein" evidence="9">
    <location>
        <begin position="38"/>
        <end position="152"/>
    </location>
</feature>
<protein>
    <recommendedName>
        <fullName evidence="8">CASP-like protein</fullName>
    </recommendedName>
</protein>
<evidence type="ECO:0000313" key="10">
    <source>
        <dbReference type="EMBL" id="KAG0493957.1"/>
    </source>
</evidence>
<evidence type="ECO:0000256" key="1">
    <source>
        <dbReference type="ARBA" id="ARBA00004651"/>
    </source>
</evidence>
<comment type="subunit">
    <text evidence="3 8">Homodimer and heterodimers.</text>
</comment>
<organism evidence="10 11">
    <name type="scientific">Vanilla planifolia</name>
    <name type="common">Vanilla</name>
    <dbReference type="NCBI Taxonomy" id="51239"/>
    <lineage>
        <taxon>Eukaryota</taxon>
        <taxon>Viridiplantae</taxon>
        <taxon>Streptophyta</taxon>
        <taxon>Embryophyta</taxon>
        <taxon>Tracheophyta</taxon>
        <taxon>Spermatophyta</taxon>
        <taxon>Magnoliopsida</taxon>
        <taxon>Liliopsida</taxon>
        <taxon>Asparagales</taxon>
        <taxon>Orchidaceae</taxon>
        <taxon>Vanilloideae</taxon>
        <taxon>Vanilleae</taxon>
        <taxon>Vanilla</taxon>
    </lineage>
</organism>
<dbReference type="GO" id="GO:0005886">
    <property type="term" value="C:plasma membrane"/>
    <property type="evidence" value="ECO:0007669"/>
    <property type="project" value="UniProtKB-SubCell"/>
</dbReference>
<name>A0A835VCR5_VANPL</name>
<evidence type="ECO:0000313" key="11">
    <source>
        <dbReference type="Proteomes" id="UP000639772"/>
    </source>
</evidence>
<dbReference type="Pfam" id="PF04535">
    <property type="entry name" value="CASP_dom"/>
    <property type="match status" value="1"/>
</dbReference>
<dbReference type="PANTHER" id="PTHR36488">
    <property type="entry name" value="CASP-LIKE PROTEIN 1U1"/>
    <property type="match status" value="1"/>
</dbReference>
<keyword evidence="6 8" id="KW-1133">Transmembrane helix</keyword>
<dbReference type="Proteomes" id="UP000639772">
    <property type="component" value="Unassembled WGS sequence"/>
</dbReference>
<evidence type="ECO:0000256" key="8">
    <source>
        <dbReference type="RuleBase" id="RU361233"/>
    </source>
</evidence>
<keyword evidence="7 8" id="KW-0472">Membrane</keyword>
<evidence type="ECO:0000256" key="4">
    <source>
        <dbReference type="ARBA" id="ARBA00022475"/>
    </source>
</evidence>
<comment type="caution">
    <text evidence="10">The sequence shown here is derived from an EMBL/GenBank/DDBJ whole genome shotgun (WGS) entry which is preliminary data.</text>
</comment>
<evidence type="ECO:0000256" key="3">
    <source>
        <dbReference type="ARBA" id="ARBA00011489"/>
    </source>
</evidence>
<dbReference type="PANTHER" id="PTHR36488:SF8">
    <property type="entry name" value="CASP-LIKE PROTEIN 1U1"/>
    <property type="match status" value="1"/>
</dbReference>
<comment type="similarity">
    <text evidence="2 8">Belongs to the Casparian strip membrane proteins (CASP) family.</text>
</comment>
<feature type="transmembrane region" description="Helical" evidence="8">
    <location>
        <begin position="83"/>
        <end position="105"/>
    </location>
</feature>
<keyword evidence="4 8" id="KW-1003">Cell membrane</keyword>
<proteinExistence type="inferred from homology"/>
<evidence type="ECO:0000259" key="9">
    <source>
        <dbReference type="Pfam" id="PF04535"/>
    </source>
</evidence>
<comment type="caution">
    <text evidence="8">Lacks conserved residue(s) required for the propagation of feature annotation.</text>
</comment>
<evidence type="ECO:0000256" key="7">
    <source>
        <dbReference type="ARBA" id="ARBA00023136"/>
    </source>
</evidence>
<dbReference type="NCBIfam" id="TIGR01569">
    <property type="entry name" value="A_tha_TIGR01569"/>
    <property type="match status" value="1"/>
</dbReference>
<dbReference type="InterPro" id="IPR044173">
    <property type="entry name" value="CASPL"/>
</dbReference>